<evidence type="ECO:0000313" key="2">
    <source>
        <dbReference type="EMBL" id="OZI66979.1"/>
    </source>
</evidence>
<feature type="domain" description="DUF4440" evidence="1">
    <location>
        <begin position="7"/>
        <end position="117"/>
    </location>
</feature>
<dbReference type="EMBL" id="NEVS01000001">
    <property type="protein sequence ID" value="OZI66979.1"/>
    <property type="molecule type" value="Genomic_DNA"/>
</dbReference>
<name>A0A261UYM5_9BORD</name>
<accession>A0A261UYM5</accession>
<gene>
    <name evidence="2" type="ORF">CAL28_04525</name>
</gene>
<dbReference type="InterPro" id="IPR032710">
    <property type="entry name" value="NTF2-like_dom_sf"/>
</dbReference>
<evidence type="ECO:0000259" key="1">
    <source>
        <dbReference type="Pfam" id="PF14534"/>
    </source>
</evidence>
<organism evidence="2 3">
    <name type="scientific">Bordetella genomosp. 11</name>
    <dbReference type="NCBI Taxonomy" id="1416808"/>
    <lineage>
        <taxon>Bacteria</taxon>
        <taxon>Pseudomonadati</taxon>
        <taxon>Pseudomonadota</taxon>
        <taxon>Betaproteobacteria</taxon>
        <taxon>Burkholderiales</taxon>
        <taxon>Alcaligenaceae</taxon>
        <taxon>Bordetella</taxon>
    </lineage>
</organism>
<keyword evidence="3" id="KW-1185">Reference proteome</keyword>
<dbReference type="Proteomes" id="UP000215767">
    <property type="component" value="Unassembled WGS sequence"/>
</dbReference>
<evidence type="ECO:0000313" key="3">
    <source>
        <dbReference type="Proteomes" id="UP000215767"/>
    </source>
</evidence>
<proteinExistence type="predicted"/>
<dbReference type="Gene3D" id="3.10.450.50">
    <property type="match status" value="1"/>
</dbReference>
<comment type="caution">
    <text evidence="2">The sequence shown here is derived from an EMBL/GenBank/DDBJ whole genome shotgun (WGS) entry which is preliminary data.</text>
</comment>
<sequence length="133" mass="14814">MSEQELKKVIAAADDAINREDFDRLMAFYADDAVLVLQPGMVARGKAHIRTAFDRIAEYFHHTLQVHQPEMQVLQAGDTALVLARAELRGRSAAGEPWQTTRFSTYVFRLDPAAGWLCMIDNSYGTSLLGPST</sequence>
<dbReference type="InterPro" id="IPR027843">
    <property type="entry name" value="DUF4440"/>
</dbReference>
<dbReference type="RefSeq" id="WP_094840176.1">
    <property type="nucleotide sequence ID" value="NZ_NEVS01000001.1"/>
</dbReference>
<dbReference type="Pfam" id="PF14534">
    <property type="entry name" value="DUF4440"/>
    <property type="match status" value="1"/>
</dbReference>
<dbReference type="OrthoDB" id="1633822at2"/>
<dbReference type="SUPFAM" id="SSF54427">
    <property type="entry name" value="NTF2-like"/>
    <property type="match status" value="1"/>
</dbReference>
<dbReference type="AlphaFoldDB" id="A0A261UYM5"/>
<reference evidence="3" key="1">
    <citation type="submission" date="2017-05" db="EMBL/GenBank/DDBJ databases">
        <title>Complete and WGS of Bordetella genogroups.</title>
        <authorList>
            <person name="Spilker T."/>
            <person name="Lipuma J."/>
        </authorList>
    </citation>
    <scope>NUCLEOTIDE SEQUENCE [LARGE SCALE GENOMIC DNA]</scope>
    <source>
        <strain evidence="3">AU8856</strain>
    </source>
</reference>
<protein>
    <submittedName>
        <fullName evidence="2">DUF4440 domain-containing protein</fullName>
    </submittedName>
</protein>